<evidence type="ECO:0000256" key="1">
    <source>
        <dbReference type="SAM" id="MobiDB-lite"/>
    </source>
</evidence>
<feature type="compositionally biased region" description="Low complexity" evidence="1">
    <location>
        <begin position="120"/>
        <end position="140"/>
    </location>
</feature>
<feature type="compositionally biased region" description="Low complexity" evidence="1">
    <location>
        <begin position="379"/>
        <end position="399"/>
    </location>
</feature>
<accession>A0ABR3W8E7</accession>
<feature type="region of interest" description="Disordered" evidence="1">
    <location>
        <begin position="1"/>
        <end position="171"/>
    </location>
</feature>
<feature type="compositionally biased region" description="Low complexity" evidence="1">
    <location>
        <begin position="297"/>
        <end position="320"/>
    </location>
</feature>
<feature type="compositionally biased region" description="Polar residues" evidence="1">
    <location>
        <begin position="255"/>
        <end position="264"/>
    </location>
</feature>
<sequence>MLAAHDQENRVLGLGPSTKQQGPGTRPFPPKTPAARFPKTPLKVPLHDENAPTGWAGKNKNENAALGGKSAGARGKSHLVTPLEPRTARAPLGHKTTNAKARTGQPGGVKEIVRELETSQAQPTTAAKRPTPAAPRAASSAKRDVHNDVAHPLEEEEDIEYAPPKAPDIPYESDILPEGGLTFEAWKPENRLKGYYNVYFNQVDDDGRTATERRLEAHLQRDLRRLDEQVRRDMDEWDWSIGDVPETKTLRKAAETSTAGTQNKAPRPAGKGPARTTSSRYPPTIASRKAASALSMPPKTAATTGPTTKSSQSSSTAAATRGPSALLPLRTRSQRPALTRESSTERAAAVAASRSTLGYSKGRSTSTAIQKPAPATQGTTRTFARTASTASSGSDTTITPSRFARKQAAKAEQEATRRLEFLSIFEGEGDDDDDFLLGEPQWPYDDGLDDEVKLEIL</sequence>
<feature type="compositionally biased region" description="Basic and acidic residues" evidence="1">
    <location>
        <begin position="141"/>
        <end position="153"/>
    </location>
</feature>
<protein>
    <submittedName>
        <fullName evidence="2">Uncharacterized protein</fullName>
    </submittedName>
</protein>
<name>A0ABR3W8E7_9PEZI</name>
<feature type="region of interest" description="Disordered" evidence="1">
    <location>
        <begin position="248"/>
        <end position="410"/>
    </location>
</feature>
<evidence type="ECO:0000313" key="3">
    <source>
        <dbReference type="Proteomes" id="UP001586593"/>
    </source>
</evidence>
<keyword evidence="3" id="KW-1185">Reference proteome</keyword>
<dbReference type="Proteomes" id="UP001586593">
    <property type="component" value="Unassembled WGS sequence"/>
</dbReference>
<feature type="compositionally biased region" description="Polar residues" evidence="1">
    <location>
        <begin position="353"/>
        <end position="369"/>
    </location>
</feature>
<reference evidence="2 3" key="1">
    <citation type="journal article" date="2024" name="Commun. Biol.">
        <title>Comparative genomic analysis of thermophilic fungi reveals convergent evolutionary adaptations and gene losses.</title>
        <authorList>
            <person name="Steindorff A.S."/>
            <person name="Aguilar-Pontes M.V."/>
            <person name="Robinson A.J."/>
            <person name="Andreopoulos B."/>
            <person name="LaButti K."/>
            <person name="Kuo A."/>
            <person name="Mondo S."/>
            <person name="Riley R."/>
            <person name="Otillar R."/>
            <person name="Haridas S."/>
            <person name="Lipzen A."/>
            <person name="Grimwood J."/>
            <person name="Schmutz J."/>
            <person name="Clum A."/>
            <person name="Reid I.D."/>
            <person name="Moisan M.C."/>
            <person name="Butler G."/>
            <person name="Nguyen T.T.M."/>
            <person name="Dewar K."/>
            <person name="Conant G."/>
            <person name="Drula E."/>
            <person name="Henrissat B."/>
            <person name="Hansel C."/>
            <person name="Singer S."/>
            <person name="Hutchinson M.I."/>
            <person name="de Vries R.P."/>
            <person name="Natvig D.O."/>
            <person name="Powell A.J."/>
            <person name="Tsang A."/>
            <person name="Grigoriev I.V."/>
        </authorList>
    </citation>
    <scope>NUCLEOTIDE SEQUENCE [LARGE SCALE GENOMIC DNA]</scope>
    <source>
        <strain evidence="2 3">ATCC 24622</strain>
    </source>
</reference>
<dbReference type="EMBL" id="JAZHXJ010000616">
    <property type="protein sequence ID" value="KAL1855767.1"/>
    <property type="molecule type" value="Genomic_DNA"/>
</dbReference>
<evidence type="ECO:0000313" key="2">
    <source>
        <dbReference type="EMBL" id="KAL1855767.1"/>
    </source>
</evidence>
<proteinExistence type="predicted"/>
<organism evidence="2 3">
    <name type="scientific">Phialemonium thermophilum</name>
    <dbReference type="NCBI Taxonomy" id="223376"/>
    <lineage>
        <taxon>Eukaryota</taxon>
        <taxon>Fungi</taxon>
        <taxon>Dikarya</taxon>
        <taxon>Ascomycota</taxon>
        <taxon>Pezizomycotina</taxon>
        <taxon>Sordariomycetes</taxon>
        <taxon>Sordariomycetidae</taxon>
        <taxon>Cephalothecales</taxon>
        <taxon>Cephalothecaceae</taxon>
        <taxon>Phialemonium</taxon>
    </lineage>
</organism>
<comment type="caution">
    <text evidence="2">The sequence shown here is derived from an EMBL/GenBank/DDBJ whole genome shotgun (WGS) entry which is preliminary data.</text>
</comment>
<gene>
    <name evidence="2" type="ORF">VTK73DRAFT_8479</name>
</gene>